<evidence type="ECO:0000256" key="2">
    <source>
        <dbReference type="ARBA" id="ARBA00005278"/>
    </source>
</evidence>
<dbReference type="GO" id="GO:0016020">
    <property type="term" value="C:membrane"/>
    <property type="evidence" value="ECO:0007669"/>
    <property type="project" value="UniProtKB-SubCell"/>
</dbReference>
<keyword evidence="3 4" id="KW-0472">Membrane</keyword>
<accession>A0A9D1PLU0</accession>
<keyword evidence="4" id="KW-0812">Transmembrane</keyword>
<evidence type="ECO:0000256" key="1">
    <source>
        <dbReference type="ARBA" id="ARBA00004141"/>
    </source>
</evidence>
<dbReference type="InterPro" id="IPR004995">
    <property type="entry name" value="Spore_Ger"/>
</dbReference>
<sequence>MPYEELKETLAENKQTLEKAFQYTNDLQLQMMTLQQKKALVCSIETMADEQKLGQQLTAIEAGISLSDMSEKVTTIQEIVEAMLLGNTVILLEEKQEGIVLQTVQEHERTPDEPENERVVQGAHNGFIENLDINVHLIRRCLQQENLHVTYKSVGKQNENNVAIVYLKGEANEETIQYIEDQLEGMQEKKVTVIGDLVNYLLRHVKTIFPKKLYTGRPDRTTAYLTEGKIAILMDNNAIACIVPISFFAFFHSPDDFNGQVYDGILFRFIRLASFFGALIFPATYIAIITFHFEIIPFEMVTLVKNSIETVPFPPFFEAFIMIVTIELIREAGIRLPSPIGQTIGIVGGIIIGEAVVTAGLVSNVVVIVIALTAIMSFTISSYEMGNILRILSFPIMVAASLFGFVGIVASALIILFHLCKVKVLDTPYFYPLAPFDFASIKRTLFRFH</sequence>
<dbReference type="Pfam" id="PF03323">
    <property type="entry name" value="GerA"/>
    <property type="match status" value="1"/>
</dbReference>
<evidence type="ECO:0000313" key="6">
    <source>
        <dbReference type="Proteomes" id="UP000823937"/>
    </source>
</evidence>
<dbReference type="PIRSF" id="PIRSF005690">
    <property type="entry name" value="GerBA"/>
    <property type="match status" value="1"/>
</dbReference>
<feature type="transmembrane region" description="Helical" evidence="4">
    <location>
        <begin position="230"/>
        <end position="251"/>
    </location>
</feature>
<comment type="subcellular location">
    <subcellularLocation>
        <location evidence="1">Membrane</location>
        <topology evidence="1">Multi-pass membrane protein</topology>
    </subcellularLocation>
</comment>
<reference evidence="5" key="2">
    <citation type="submission" date="2021-04" db="EMBL/GenBank/DDBJ databases">
        <authorList>
            <person name="Gilroy R."/>
        </authorList>
    </citation>
    <scope>NUCLEOTIDE SEQUENCE</scope>
    <source>
        <strain evidence="5">CHK169-2315</strain>
    </source>
</reference>
<feature type="transmembrane region" description="Helical" evidence="4">
    <location>
        <begin position="392"/>
        <end position="417"/>
    </location>
</feature>
<comment type="similarity">
    <text evidence="2">Belongs to the GerABKA family.</text>
</comment>
<dbReference type="InterPro" id="IPR050768">
    <property type="entry name" value="UPF0353/GerABKA_families"/>
</dbReference>
<dbReference type="GO" id="GO:0009847">
    <property type="term" value="P:spore germination"/>
    <property type="evidence" value="ECO:0007669"/>
    <property type="project" value="InterPro"/>
</dbReference>
<name>A0A9D1PLU0_9BACI</name>
<dbReference type="EMBL" id="DXHX01000065">
    <property type="protein sequence ID" value="HIV74327.1"/>
    <property type="molecule type" value="Genomic_DNA"/>
</dbReference>
<organism evidence="5 6">
    <name type="scientific">Candidatus Pseudogracilibacillus intestinigallinarum</name>
    <dbReference type="NCBI Taxonomy" id="2838742"/>
    <lineage>
        <taxon>Bacteria</taxon>
        <taxon>Bacillati</taxon>
        <taxon>Bacillota</taxon>
        <taxon>Bacilli</taxon>
        <taxon>Bacillales</taxon>
        <taxon>Bacillaceae</taxon>
        <taxon>Pseudogracilibacillus</taxon>
    </lineage>
</organism>
<dbReference type="PANTHER" id="PTHR22550">
    <property type="entry name" value="SPORE GERMINATION PROTEIN"/>
    <property type="match status" value="1"/>
</dbReference>
<feature type="non-terminal residue" evidence="5">
    <location>
        <position position="449"/>
    </location>
</feature>
<dbReference type="Proteomes" id="UP000823937">
    <property type="component" value="Unassembled WGS sequence"/>
</dbReference>
<reference evidence="5" key="1">
    <citation type="journal article" date="2021" name="PeerJ">
        <title>Extensive microbial diversity within the chicken gut microbiome revealed by metagenomics and culture.</title>
        <authorList>
            <person name="Gilroy R."/>
            <person name="Ravi A."/>
            <person name="Getino M."/>
            <person name="Pursley I."/>
            <person name="Horton D.L."/>
            <person name="Alikhan N.F."/>
            <person name="Baker D."/>
            <person name="Gharbi K."/>
            <person name="Hall N."/>
            <person name="Watson M."/>
            <person name="Adriaenssens E.M."/>
            <person name="Foster-Nyarko E."/>
            <person name="Jarju S."/>
            <person name="Secka A."/>
            <person name="Antonio M."/>
            <person name="Oren A."/>
            <person name="Chaudhuri R.R."/>
            <person name="La Ragione R."/>
            <person name="Hildebrand F."/>
            <person name="Pallen M.J."/>
        </authorList>
    </citation>
    <scope>NUCLEOTIDE SEQUENCE</scope>
    <source>
        <strain evidence="5">CHK169-2315</strain>
    </source>
</reference>
<protein>
    <submittedName>
        <fullName evidence="5">Spore germination protein</fullName>
    </submittedName>
</protein>
<evidence type="ECO:0000256" key="4">
    <source>
        <dbReference type="SAM" id="Phobius"/>
    </source>
</evidence>
<dbReference type="PANTHER" id="PTHR22550:SF5">
    <property type="entry name" value="LEUCINE ZIPPER PROTEIN 4"/>
    <property type="match status" value="1"/>
</dbReference>
<feature type="transmembrane region" description="Helical" evidence="4">
    <location>
        <begin position="350"/>
        <end position="380"/>
    </location>
</feature>
<proteinExistence type="inferred from homology"/>
<evidence type="ECO:0000313" key="5">
    <source>
        <dbReference type="EMBL" id="HIV74327.1"/>
    </source>
</evidence>
<feature type="transmembrane region" description="Helical" evidence="4">
    <location>
        <begin position="272"/>
        <end position="293"/>
    </location>
</feature>
<gene>
    <name evidence="5" type="ORF">H9895_04510</name>
</gene>
<keyword evidence="4" id="KW-1133">Transmembrane helix</keyword>
<dbReference type="AlphaFoldDB" id="A0A9D1PLU0"/>
<comment type="caution">
    <text evidence="5">The sequence shown here is derived from an EMBL/GenBank/DDBJ whole genome shotgun (WGS) entry which is preliminary data.</text>
</comment>
<evidence type="ECO:0000256" key="3">
    <source>
        <dbReference type="ARBA" id="ARBA00023136"/>
    </source>
</evidence>